<dbReference type="RefSeq" id="WP_142503928.1">
    <property type="nucleotide sequence ID" value="NZ_FXTI01000001.1"/>
</dbReference>
<dbReference type="InterPro" id="IPR025877">
    <property type="entry name" value="MobA-like_NTP_Trfase"/>
</dbReference>
<keyword evidence="3 8" id="KW-0479">Metal-binding</keyword>
<sequence>MNPYTGVIILTGGQSRRMGRNKATLSIAGEPMIQRLLRRLCNDPEWVPIISVKHPAQFHDSAISIAVDQYPGKGPLSGIHAGLTQSPYLLNLVTACDLPYASRCVAQHLRKVAIKGDFDAVVPVSDGRIHPLFAVYHRRCLDPLERFLKAGKGRVQDFLQEIQTRYTTGPFPTRAFFNMNRPEDYLQVNEWEKGQS</sequence>
<evidence type="ECO:0000256" key="8">
    <source>
        <dbReference type="HAMAP-Rule" id="MF_00316"/>
    </source>
</evidence>
<keyword evidence="7 8" id="KW-0501">Molybdenum cofactor biosynthesis</keyword>
<feature type="binding site" evidence="8">
    <location>
        <position position="97"/>
    </location>
    <ligand>
        <name>Mg(2+)</name>
        <dbReference type="ChEBI" id="CHEBI:18420"/>
    </ligand>
</feature>
<accession>A0A521AM86</accession>
<organism evidence="10 11">
    <name type="scientific">Melghirimyces algeriensis</name>
    <dbReference type="NCBI Taxonomy" id="910412"/>
    <lineage>
        <taxon>Bacteria</taxon>
        <taxon>Bacillati</taxon>
        <taxon>Bacillota</taxon>
        <taxon>Bacilli</taxon>
        <taxon>Bacillales</taxon>
        <taxon>Thermoactinomycetaceae</taxon>
        <taxon>Melghirimyces</taxon>
    </lineage>
</organism>
<dbReference type="HAMAP" id="MF_00316">
    <property type="entry name" value="MobA"/>
    <property type="match status" value="1"/>
</dbReference>
<dbReference type="Gene3D" id="3.90.550.10">
    <property type="entry name" value="Spore Coat Polysaccharide Biosynthesis Protein SpsA, Chain A"/>
    <property type="match status" value="1"/>
</dbReference>
<evidence type="ECO:0000256" key="4">
    <source>
        <dbReference type="ARBA" id="ARBA00022741"/>
    </source>
</evidence>
<feature type="binding site" evidence="8">
    <location>
        <position position="97"/>
    </location>
    <ligand>
        <name>GTP</name>
        <dbReference type="ChEBI" id="CHEBI:37565"/>
    </ligand>
</feature>
<name>A0A521AM86_9BACL</name>
<protein>
    <recommendedName>
        <fullName evidence="8">Probable molybdenum cofactor guanylyltransferase</fullName>
        <shortName evidence="8">MoCo guanylyltransferase</shortName>
        <ecNumber evidence="8">2.7.7.77</ecNumber>
    </recommendedName>
    <alternativeName>
        <fullName evidence="8">GTP:molybdopterin guanylyltransferase</fullName>
    </alternativeName>
    <alternativeName>
        <fullName evidence="8">Mo-MPT guanylyltransferase</fullName>
    </alternativeName>
    <alternativeName>
        <fullName evidence="8">Molybdopterin guanylyltransferase</fullName>
    </alternativeName>
    <alternativeName>
        <fullName evidence="8">Molybdopterin-guanine dinucleotide synthase</fullName>
        <shortName evidence="8">MGD synthase</shortName>
    </alternativeName>
</protein>
<feature type="domain" description="MobA-like NTP transferase" evidence="9">
    <location>
        <begin position="7"/>
        <end position="160"/>
    </location>
</feature>
<dbReference type="OrthoDB" id="9788394at2"/>
<comment type="domain">
    <text evidence="8">The N-terminal domain determines nucleotide recognition and specific binding, while the C-terminal domain determines the specific binding to the target protein.</text>
</comment>
<dbReference type="PANTHER" id="PTHR19136:SF81">
    <property type="entry name" value="MOLYBDENUM COFACTOR GUANYLYLTRANSFERASE"/>
    <property type="match status" value="1"/>
</dbReference>
<dbReference type="GO" id="GO:0005737">
    <property type="term" value="C:cytoplasm"/>
    <property type="evidence" value="ECO:0007669"/>
    <property type="project" value="UniProtKB-SubCell"/>
</dbReference>
<comment type="catalytic activity">
    <reaction evidence="8">
        <text>Mo-molybdopterin + GTP + H(+) = Mo-molybdopterin guanine dinucleotide + diphosphate</text>
        <dbReference type="Rhea" id="RHEA:34243"/>
        <dbReference type="ChEBI" id="CHEBI:15378"/>
        <dbReference type="ChEBI" id="CHEBI:33019"/>
        <dbReference type="ChEBI" id="CHEBI:37565"/>
        <dbReference type="ChEBI" id="CHEBI:71302"/>
        <dbReference type="ChEBI" id="CHEBI:71310"/>
        <dbReference type="EC" id="2.7.7.77"/>
    </reaction>
</comment>
<dbReference type="GO" id="GO:0005525">
    <property type="term" value="F:GTP binding"/>
    <property type="evidence" value="ECO:0007669"/>
    <property type="project" value="UniProtKB-UniRule"/>
</dbReference>
<dbReference type="InterPro" id="IPR013482">
    <property type="entry name" value="Molybde_CF_guanTrfase"/>
</dbReference>
<keyword evidence="5 8" id="KW-0460">Magnesium</keyword>
<evidence type="ECO:0000256" key="6">
    <source>
        <dbReference type="ARBA" id="ARBA00023134"/>
    </source>
</evidence>
<dbReference type="GO" id="GO:0006777">
    <property type="term" value="P:Mo-molybdopterin cofactor biosynthetic process"/>
    <property type="evidence" value="ECO:0007669"/>
    <property type="project" value="UniProtKB-KW"/>
</dbReference>
<keyword evidence="4 8" id="KW-0547">Nucleotide-binding</keyword>
<dbReference type="PANTHER" id="PTHR19136">
    <property type="entry name" value="MOLYBDENUM COFACTOR GUANYLYLTRANSFERASE"/>
    <property type="match status" value="1"/>
</dbReference>
<feature type="binding site" evidence="8">
    <location>
        <begin position="10"/>
        <end position="12"/>
    </location>
    <ligand>
        <name>GTP</name>
        <dbReference type="ChEBI" id="CHEBI:37565"/>
    </ligand>
</feature>
<evidence type="ECO:0000313" key="11">
    <source>
        <dbReference type="Proteomes" id="UP000315636"/>
    </source>
</evidence>
<dbReference type="EC" id="2.7.7.77" evidence="8"/>
<comment type="similarity">
    <text evidence="8">Belongs to the MobA family.</text>
</comment>
<feature type="binding site" evidence="8">
    <location>
        <position position="68"/>
    </location>
    <ligand>
        <name>GTP</name>
        <dbReference type="ChEBI" id="CHEBI:37565"/>
    </ligand>
</feature>
<keyword evidence="1 8" id="KW-0963">Cytoplasm</keyword>
<evidence type="ECO:0000256" key="2">
    <source>
        <dbReference type="ARBA" id="ARBA00022679"/>
    </source>
</evidence>
<comment type="caution">
    <text evidence="8">Lacks conserved residue(s) required for the propagation of feature annotation.</text>
</comment>
<keyword evidence="2 8" id="KW-0808">Transferase</keyword>
<dbReference type="Pfam" id="PF12804">
    <property type="entry name" value="NTP_transf_3"/>
    <property type="match status" value="1"/>
</dbReference>
<keyword evidence="11" id="KW-1185">Reference proteome</keyword>
<keyword evidence="6 8" id="KW-0342">GTP-binding</keyword>
<comment type="cofactor">
    <cofactor evidence="8">
        <name>Mg(2+)</name>
        <dbReference type="ChEBI" id="CHEBI:18420"/>
    </cofactor>
</comment>
<dbReference type="SUPFAM" id="SSF53448">
    <property type="entry name" value="Nucleotide-diphospho-sugar transferases"/>
    <property type="match status" value="1"/>
</dbReference>
<dbReference type="GO" id="GO:0046872">
    <property type="term" value="F:metal ion binding"/>
    <property type="evidence" value="ECO:0007669"/>
    <property type="project" value="UniProtKB-KW"/>
</dbReference>
<comment type="function">
    <text evidence="8">Transfers a GMP moiety from GTP to Mo-molybdopterin (Mo-MPT) cofactor (Moco or molybdenum cofactor) to form Mo-molybdopterin guanine dinucleotide (Mo-MGD) cofactor.</text>
</comment>
<dbReference type="AlphaFoldDB" id="A0A521AM86"/>
<dbReference type="InterPro" id="IPR029044">
    <property type="entry name" value="Nucleotide-diphossugar_trans"/>
</dbReference>
<evidence type="ECO:0000256" key="1">
    <source>
        <dbReference type="ARBA" id="ARBA00022490"/>
    </source>
</evidence>
<dbReference type="EMBL" id="FXTI01000001">
    <property type="protein sequence ID" value="SMO35913.1"/>
    <property type="molecule type" value="Genomic_DNA"/>
</dbReference>
<gene>
    <name evidence="8" type="primary">mobA</name>
    <name evidence="10" type="ORF">SAMN06264849_101226</name>
</gene>
<dbReference type="Proteomes" id="UP000315636">
    <property type="component" value="Unassembled WGS sequence"/>
</dbReference>
<comment type="subcellular location">
    <subcellularLocation>
        <location evidence="8">Cytoplasm</location>
    </subcellularLocation>
</comment>
<evidence type="ECO:0000256" key="5">
    <source>
        <dbReference type="ARBA" id="ARBA00022842"/>
    </source>
</evidence>
<proteinExistence type="inferred from homology"/>
<evidence type="ECO:0000256" key="7">
    <source>
        <dbReference type="ARBA" id="ARBA00023150"/>
    </source>
</evidence>
<dbReference type="CDD" id="cd02503">
    <property type="entry name" value="MobA"/>
    <property type="match status" value="1"/>
</dbReference>
<evidence type="ECO:0000256" key="3">
    <source>
        <dbReference type="ARBA" id="ARBA00022723"/>
    </source>
</evidence>
<evidence type="ECO:0000313" key="10">
    <source>
        <dbReference type="EMBL" id="SMO35913.1"/>
    </source>
</evidence>
<dbReference type="GO" id="GO:0061603">
    <property type="term" value="F:molybdenum cofactor guanylyltransferase activity"/>
    <property type="evidence" value="ECO:0007669"/>
    <property type="project" value="UniProtKB-EC"/>
</dbReference>
<evidence type="ECO:0000259" key="9">
    <source>
        <dbReference type="Pfam" id="PF12804"/>
    </source>
</evidence>
<reference evidence="10 11" key="1">
    <citation type="submission" date="2017-05" db="EMBL/GenBank/DDBJ databases">
        <authorList>
            <person name="Varghese N."/>
            <person name="Submissions S."/>
        </authorList>
    </citation>
    <scope>NUCLEOTIDE SEQUENCE [LARGE SCALE GENOMIC DNA]</scope>
    <source>
        <strain evidence="10 11">DSM 45474</strain>
    </source>
</reference>
<feature type="binding site" evidence="8">
    <location>
        <position position="22"/>
    </location>
    <ligand>
        <name>GTP</name>
        <dbReference type="ChEBI" id="CHEBI:37565"/>
    </ligand>
</feature>